<feature type="domain" description="Lipid/polyisoprenoid-binding YceI-like" evidence="2">
    <location>
        <begin position="48"/>
        <end position="176"/>
    </location>
</feature>
<accession>A0A399SJU8</accession>
<protein>
    <submittedName>
        <fullName evidence="3">YceI family protein</fullName>
    </submittedName>
</protein>
<evidence type="ECO:0000259" key="2">
    <source>
        <dbReference type="Pfam" id="PF04264"/>
    </source>
</evidence>
<keyword evidence="4" id="KW-1185">Reference proteome</keyword>
<keyword evidence="1" id="KW-0732">Signal</keyword>
<dbReference type="Proteomes" id="UP000266005">
    <property type="component" value="Unassembled WGS sequence"/>
</dbReference>
<dbReference type="SUPFAM" id="SSF101874">
    <property type="entry name" value="YceI-like"/>
    <property type="match status" value="1"/>
</dbReference>
<comment type="caution">
    <text evidence="3">The sequence shown here is derived from an EMBL/GenBank/DDBJ whole genome shotgun (WGS) entry which is preliminary data.</text>
</comment>
<dbReference type="InterPro" id="IPR036761">
    <property type="entry name" value="TTHA0802/YceI-like_sf"/>
</dbReference>
<dbReference type="OrthoDB" id="116832at2"/>
<name>A0A399SJU8_9BACT</name>
<gene>
    <name evidence="3" type="ORF">D1627_08550</name>
</gene>
<dbReference type="RefSeq" id="WP_119431779.1">
    <property type="nucleotide sequence ID" value="NZ_QWGE01000002.1"/>
</dbReference>
<dbReference type="Pfam" id="PF04264">
    <property type="entry name" value="YceI"/>
    <property type="match status" value="1"/>
</dbReference>
<reference evidence="4" key="1">
    <citation type="submission" date="2018-08" db="EMBL/GenBank/DDBJ databases">
        <title>Mucilaginibacter sp. MYSH2.</title>
        <authorList>
            <person name="Seo T."/>
        </authorList>
    </citation>
    <scope>NUCLEOTIDE SEQUENCE [LARGE SCALE GENOMIC DNA]</scope>
    <source>
        <strain evidence="4">KIRAN</strain>
    </source>
</reference>
<evidence type="ECO:0000313" key="3">
    <source>
        <dbReference type="EMBL" id="RIJ42035.1"/>
    </source>
</evidence>
<evidence type="ECO:0000313" key="4">
    <source>
        <dbReference type="Proteomes" id="UP000266005"/>
    </source>
</evidence>
<feature type="signal peptide" evidence="1">
    <location>
        <begin position="1"/>
        <end position="20"/>
    </location>
</feature>
<dbReference type="InterPro" id="IPR007372">
    <property type="entry name" value="Lipid/polyisoprenoid-bd_YceI"/>
</dbReference>
<dbReference type="AlphaFoldDB" id="A0A399SJU8"/>
<sequence>MNKLLLCFSLFILLAGQGYGQDLYYAKNVETSFFSEARFENIDAVSTKGTSVINVATGEVAFKIPISSFVFKNGLMQEHFNENYMESDKFANATFAGKLMPGVSLLKEGTYNVIVTGKLSVHGITRDRTVAGVAEVKKGRILVTTSFEVPVQDHHIDIPNDKISNISQNILVKVKAQHEPKI</sequence>
<organism evidence="3 4">
    <name type="scientific">Pontibacter oryzae</name>
    <dbReference type="NCBI Taxonomy" id="2304593"/>
    <lineage>
        <taxon>Bacteria</taxon>
        <taxon>Pseudomonadati</taxon>
        <taxon>Bacteroidota</taxon>
        <taxon>Cytophagia</taxon>
        <taxon>Cytophagales</taxon>
        <taxon>Hymenobacteraceae</taxon>
        <taxon>Pontibacter</taxon>
    </lineage>
</organism>
<evidence type="ECO:0000256" key="1">
    <source>
        <dbReference type="SAM" id="SignalP"/>
    </source>
</evidence>
<dbReference type="EMBL" id="QWGE01000002">
    <property type="protein sequence ID" value="RIJ42035.1"/>
    <property type="molecule type" value="Genomic_DNA"/>
</dbReference>
<feature type="chain" id="PRO_5017470635" evidence="1">
    <location>
        <begin position="21"/>
        <end position="182"/>
    </location>
</feature>
<dbReference type="Gene3D" id="2.40.128.110">
    <property type="entry name" value="Lipid/polyisoprenoid-binding, YceI-like"/>
    <property type="match status" value="1"/>
</dbReference>
<proteinExistence type="predicted"/>